<gene>
    <name evidence="7" type="ORF">SAMN04515654_12726</name>
</gene>
<accession>A0A1G8QXR5</accession>
<feature type="transmembrane region" description="Helical" evidence="5">
    <location>
        <begin position="114"/>
        <end position="132"/>
    </location>
</feature>
<reference evidence="7 8" key="1">
    <citation type="submission" date="2016-10" db="EMBL/GenBank/DDBJ databases">
        <authorList>
            <person name="de Groot N.N."/>
        </authorList>
    </citation>
    <scope>NUCLEOTIDE SEQUENCE [LARGE SCALE GENOMIC DNA]</scope>
    <source>
        <strain evidence="7 8">WG7</strain>
    </source>
</reference>
<evidence type="ECO:0000256" key="2">
    <source>
        <dbReference type="ARBA" id="ARBA00022692"/>
    </source>
</evidence>
<feature type="transmembrane region" description="Helical" evidence="5">
    <location>
        <begin position="278"/>
        <end position="296"/>
    </location>
</feature>
<keyword evidence="3 5" id="KW-1133">Transmembrane helix</keyword>
<feature type="transmembrane region" description="Helical" evidence="5">
    <location>
        <begin position="30"/>
        <end position="50"/>
    </location>
</feature>
<evidence type="ECO:0000256" key="3">
    <source>
        <dbReference type="ARBA" id="ARBA00022989"/>
    </source>
</evidence>
<dbReference type="GO" id="GO:0016874">
    <property type="term" value="F:ligase activity"/>
    <property type="evidence" value="ECO:0007669"/>
    <property type="project" value="UniProtKB-KW"/>
</dbReference>
<dbReference type="GO" id="GO:0016020">
    <property type="term" value="C:membrane"/>
    <property type="evidence" value="ECO:0007669"/>
    <property type="project" value="UniProtKB-SubCell"/>
</dbReference>
<feature type="transmembrane region" description="Helical" evidence="5">
    <location>
        <begin position="228"/>
        <end position="244"/>
    </location>
</feature>
<organism evidence="7 8">
    <name type="scientific">Halanaerobium congolense</name>
    <dbReference type="NCBI Taxonomy" id="54121"/>
    <lineage>
        <taxon>Bacteria</taxon>
        <taxon>Bacillati</taxon>
        <taxon>Bacillota</taxon>
        <taxon>Clostridia</taxon>
        <taxon>Halanaerobiales</taxon>
        <taxon>Halanaerobiaceae</taxon>
        <taxon>Halanaerobium</taxon>
    </lineage>
</organism>
<feature type="transmembrane region" description="Helical" evidence="5">
    <location>
        <begin position="200"/>
        <end position="223"/>
    </location>
</feature>
<dbReference type="PANTHER" id="PTHR37422">
    <property type="entry name" value="TEICHURONIC ACID BIOSYNTHESIS PROTEIN TUAE"/>
    <property type="match status" value="1"/>
</dbReference>
<keyword evidence="7" id="KW-0436">Ligase</keyword>
<feature type="transmembrane region" description="Helical" evidence="5">
    <location>
        <begin position="382"/>
        <end position="401"/>
    </location>
</feature>
<keyword evidence="4 5" id="KW-0472">Membrane</keyword>
<dbReference type="PANTHER" id="PTHR37422:SF13">
    <property type="entry name" value="LIPOPOLYSACCHARIDE BIOSYNTHESIS PROTEIN PA4999-RELATED"/>
    <property type="match status" value="1"/>
</dbReference>
<evidence type="ECO:0000313" key="8">
    <source>
        <dbReference type="Proteomes" id="UP000198945"/>
    </source>
</evidence>
<proteinExistence type="predicted"/>
<dbReference type="InterPro" id="IPR051533">
    <property type="entry name" value="WaaL-like"/>
</dbReference>
<evidence type="ECO:0000256" key="4">
    <source>
        <dbReference type="ARBA" id="ARBA00023136"/>
    </source>
</evidence>
<dbReference type="InterPro" id="IPR007016">
    <property type="entry name" value="O-antigen_ligase-rel_domated"/>
</dbReference>
<feature type="domain" description="O-antigen ligase-related" evidence="6">
    <location>
        <begin position="234"/>
        <end position="388"/>
    </location>
</feature>
<feature type="transmembrane region" description="Helical" evidence="5">
    <location>
        <begin position="139"/>
        <end position="166"/>
    </location>
</feature>
<dbReference type="Proteomes" id="UP000198945">
    <property type="component" value="Unassembled WGS sequence"/>
</dbReference>
<feature type="transmembrane region" description="Helical" evidence="5">
    <location>
        <begin position="437"/>
        <end position="456"/>
    </location>
</feature>
<dbReference type="EMBL" id="FNEH01000027">
    <property type="protein sequence ID" value="SDJ09542.1"/>
    <property type="molecule type" value="Genomic_DNA"/>
</dbReference>
<name>A0A1G8QXR5_9FIRM</name>
<feature type="transmembrane region" description="Helical" evidence="5">
    <location>
        <begin position="413"/>
        <end position="431"/>
    </location>
</feature>
<feature type="transmembrane region" description="Helical" evidence="5">
    <location>
        <begin position="90"/>
        <end position="108"/>
    </location>
</feature>
<sequence length="465" mass="54845">MSLLYMFYEDSIIYEVINIKTRINLNKVKFNLILLFFFLLTIYPFLIQLIKKNKLVYIPISYLSIWQGAMILFFLVFFKVYELKFRKIDTILLLYFLTFLYTATISIGHGDFKLLLHGFDVTYIPILMYFIARSMKFKVAFLLNFIDKFLSLIFLVTLIGFFLYIIRPNYYLELQSLARFGEINQTNINLNKYYIRMSSILFSVNVFGSLMVISTNLSILMFLYKKKWIYSLYIISFIIGTILSFSRGSWVFLTISLFFYFLLFFLNKNKKNIITKRVFAYILIFILLMSVVYLIIHNFNLNIVKALINRVKSLFMFNSTNTSAYDGRLSQWQYSLQTFLEAPYGQGLGRAGHALAYYGKNSNNNPGSADGWYFKLLLEGGIITFFSFSFYLIYQIIYYFINFNKSKNKFIQLLICSTTFSIIGFSFQGIGSNVWDFYLVSSFLWFMIGITNNLIINKNIVFNRN</sequence>
<evidence type="ECO:0000259" key="6">
    <source>
        <dbReference type="Pfam" id="PF04932"/>
    </source>
</evidence>
<evidence type="ECO:0000256" key="1">
    <source>
        <dbReference type="ARBA" id="ARBA00004141"/>
    </source>
</evidence>
<evidence type="ECO:0000256" key="5">
    <source>
        <dbReference type="SAM" id="Phobius"/>
    </source>
</evidence>
<comment type="subcellular location">
    <subcellularLocation>
        <location evidence="1">Membrane</location>
        <topology evidence="1">Multi-pass membrane protein</topology>
    </subcellularLocation>
</comment>
<feature type="transmembrane region" description="Helical" evidence="5">
    <location>
        <begin position="250"/>
        <end position="266"/>
    </location>
</feature>
<dbReference type="AlphaFoldDB" id="A0A1G8QXR5"/>
<protein>
    <submittedName>
        <fullName evidence="7">O-antigen ligase like membrane protein</fullName>
    </submittedName>
</protein>
<feature type="transmembrane region" description="Helical" evidence="5">
    <location>
        <begin position="56"/>
        <end position="78"/>
    </location>
</feature>
<dbReference type="Pfam" id="PF04932">
    <property type="entry name" value="Wzy_C"/>
    <property type="match status" value="1"/>
</dbReference>
<keyword evidence="2 5" id="KW-0812">Transmembrane</keyword>
<evidence type="ECO:0000313" key="7">
    <source>
        <dbReference type="EMBL" id="SDJ09542.1"/>
    </source>
</evidence>